<dbReference type="EMBL" id="KV427681">
    <property type="protein sequence ID" value="KZT00609.1"/>
    <property type="molecule type" value="Genomic_DNA"/>
</dbReference>
<dbReference type="Proteomes" id="UP000076871">
    <property type="component" value="Unassembled WGS sequence"/>
</dbReference>
<keyword evidence="2" id="KW-1185">Reference proteome</keyword>
<proteinExistence type="predicted"/>
<gene>
    <name evidence="1" type="ORF">LAESUDRAFT_732104</name>
</gene>
<protein>
    <submittedName>
        <fullName evidence="1">Uncharacterized protein</fullName>
    </submittedName>
</protein>
<name>A0A165BAB0_9APHY</name>
<dbReference type="RefSeq" id="XP_040758349.1">
    <property type="nucleotide sequence ID" value="XM_040910172.1"/>
</dbReference>
<dbReference type="GeneID" id="63827201"/>
<dbReference type="PROSITE" id="PS51257">
    <property type="entry name" value="PROKAR_LIPOPROTEIN"/>
    <property type="match status" value="1"/>
</dbReference>
<sequence>MAGMRPQSYHQSFWVACATYRQSRCENCIMESLYFQHPRRDMTASELQPIL</sequence>
<evidence type="ECO:0000313" key="1">
    <source>
        <dbReference type="EMBL" id="KZT00609.1"/>
    </source>
</evidence>
<dbReference type="AlphaFoldDB" id="A0A165BAB0"/>
<reference evidence="1 2" key="1">
    <citation type="journal article" date="2016" name="Mol. Biol. Evol.">
        <title>Comparative Genomics of Early-Diverging Mushroom-Forming Fungi Provides Insights into the Origins of Lignocellulose Decay Capabilities.</title>
        <authorList>
            <person name="Nagy L.G."/>
            <person name="Riley R."/>
            <person name="Tritt A."/>
            <person name="Adam C."/>
            <person name="Daum C."/>
            <person name="Floudas D."/>
            <person name="Sun H."/>
            <person name="Yadav J.S."/>
            <person name="Pangilinan J."/>
            <person name="Larsson K.H."/>
            <person name="Matsuura K."/>
            <person name="Barry K."/>
            <person name="Labutti K."/>
            <person name="Kuo R."/>
            <person name="Ohm R.A."/>
            <person name="Bhattacharya S.S."/>
            <person name="Shirouzu T."/>
            <person name="Yoshinaga Y."/>
            <person name="Martin F.M."/>
            <person name="Grigoriev I.V."/>
            <person name="Hibbett D.S."/>
        </authorList>
    </citation>
    <scope>NUCLEOTIDE SEQUENCE [LARGE SCALE GENOMIC DNA]</scope>
    <source>
        <strain evidence="1 2">93-53</strain>
    </source>
</reference>
<organism evidence="1 2">
    <name type="scientific">Laetiporus sulphureus 93-53</name>
    <dbReference type="NCBI Taxonomy" id="1314785"/>
    <lineage>
        <taxon>Eukaryota</taxon>
        <taxon>Fungi</taxon>
        <taxon>Dikarya</taxon>
        <taxon>Basidiomycota</taxon>
        <taxon>Agaricomycotina</taxon>
        <taxon>Agaricomycetes</taxon>
        <taxon>Polyporales</taxon>
        <taxon>Laetiporus</taxon>
    </lineage>
</organism>
<dbReference type="InParanoid" id="A0A165BAB0"/>
<evidence type="ECO:0000313" key="2">
    <source>
        <dbReference type="Proteomes" id="UP000076871"/>
    </source>
</evidence>
<accession>A0A165BAB0</accession>